<organism evidence="1 2">
    <name type="scientific">Oedothorax gibbosus</name>
    <dbReference type="NCBI Taxonomy" id="931172"/>
    <lineage>
        <taxon>Eukaryota</taxon>
        <taxon>Metazoa</taxon>
        <taxon>Ecdysozoa</taxon>
        <taxon>Arthropoda</taxon>
        <taxon>Chelicerata</taxon>
        <taxon>Arachnida</taxon>
        <taxon>Araneae</taxon>
        <taxon>Araneomorphae</taxon>
        <taxon>Entelegynae</taxon>
        <taxon>Araneoidea</taxon>
        <taxon>Linyphiidae</taxon>
        <taxon>Erigoninae</taxon>
        <taxon>Oedothorax</taxon>
    </lineage>
</organism>
<name>A0AAV6VJF2_9ARAC</name>
<dbReference type="EMBL" id="JAFNEN010000063">
    <property type="protein sequence ID" value="KAG8196920.1"/>
    <property type="molecule type" value="Genomic_DNA"/>
</dbReference>
<accession>A0AAV6VJF2</accession>
<dbReference type="Proteomes" id="UP000827092">
    <property type="component" value="Unassembled WGS sequence"/>
</dbReference>
<reference evidence="1 2" key="1">
    <citation type="journal article" date="2022" name="Nat. Ecol. Evol.">
        <title>A masculinizing supergene underlies an exaggerated male reproductive morph in a spider.</title>
        <authorList>
            <person name="Hendrickx F."/>
            <person name="De Corte Z."/>
            <person name="Sonet G."/>
            <person name="Van Belleghem S.M."/>
            <person name="Kostlbacher S."/>
            <person name="Vangestel C."/>
        </authorList>
    </citation>
    <scope>NUCLEOTIDE SEQUENCE [LARGE SCALE GENOMIC DNA]</scope>
    <source>
        <strain evidence="1">W744_W776</strain>
    </source>
</reference>
<evidence type="ECO:0000313" key="1">
    <source>
        <dbReference type="EMBL" id="KAG8196920.1"/>
    </source>
</evidence>
<dbReference type="AlphaFoldDB" id="A0AAV6VJF2"/>
<sequence length="67" mass="7563">MPFSKFSSGQGSLELSEVDCDIKAHVGIEHSPKTSVKVWDSPKSTMMSIDMYRTKHFNCSQRTPEAR</sequence>
<evidence type="ECO:0000313" key="2">
    <source>
        <dbReference type="Proteomes" id="UP000827092"/>
    </source>
</evidence>
<keyword evidence="2" id="KW-1185">Reference proteome</keyword>
<comment type="caution">
    <text evidence="1">The sequence shown here is derived from an EMBL/GenBank/DDBJ whole genome shotgun (WGS) entry which is preliminary data.</text>
</comment>
<proteinExistence type="predicted"/>
<protein>
    <submittedName>
        <fullName evidence="1">Uncharacterized protein</fullName>
    </submittedName>
</protein>
<gene>
    <name evidence="1" type="ORF">JTE90_027623</name>
</gene>